<feature type="transmembrane region" description="Helical" evidence="6">
    <location>
        <begin position="341"/>
        <end position="359"/>
    </location>
</feature>
<dbReference type="VEuPathDB" id="FungiDB:CXQ85_002571"/>
<dbReference type="PANTHER" id="PTHR23502">
    <property type="entry name" value="MAJOR FACILITATOR SUPERFAMILY"/>
    <property type="match status" value="1"/>
</dbReference>
<dbReference type="PANTHER" id="PTHR23502:SF64">
    <property type="entry name" value="TRANSPORTER, PUTATIVE (AFU_ORTHOLOGUE AFUA_3G11760)-RELATED"/>
    <property type="match status" value="1"/>
</dbReference>
<dbReference type="Proteomes" id="UP000244309">
    <property type="component" value="Unassembled WGS sequence"/>
</dbReference>
<dbReference type="AlphaFoldDB" id="A0A2V1AXN5"/>
<feature type="compositionally biased region" description="Basic and acidic residues" evidence="5">
    <location>
        <begin position="8"/>
        <end position="21"/>
    </location>
</feature>
<dbReference type="RefSeq" id="XP_025343787.1">
    <property type="nucleotide sequence ID" value="XM_025486237.1"/>
</dbReference>
<comment type="subcellular location">
    <subcellularLocation>
        <location evidence="1">Membrane</location>
        <topology evidence="1">Multi-pass membrane protein</topology>
    </subcellularLocation>
</comment>
<dbReference type="GO" id="GO:0005886">
    <property type="term" value="C:plasma membrane"/>
    <property type="evidence" value="ECO:0007669"/>
    <property type="project" value="TreeGrafter"/>
</dbReference>
<dbReference type="InterPro" id="IPR011701">
    <property type="entry name" value="MFS"/>
</dbReference>
<dbReference type="STRING" id="45357.A0A2V1AXN5"/>
<gene>
    <name evidence="8" type="ORF">CXQ85_002571</name>
</gene>
<feature type="transmembrane region" description="Helical" evidence="6">
    <location>
        <begin position="158"/>
        <end position="177"/>
    </location>
</feature>
<feature type="transmembrane region" description="Helical" evidence="6">
    <location>
        <begin position="189"/>
        <end position="208"/>
    </location>
</feature>
<keyword evidence="4 6" id="KW-0472">Membrane</keyword>
<reference evidence="8 9" key="1">
    <citation type="submission" date="2017-12" db="EMBL/GenBank/DDBJ databases">
        <title>Genome Sequence of a Multidrug-Resistant Candida haemulonii Isolate from a Patient with Chronic Leg Ulcers in Israel.</title>
        <authorList>
            <person name="Chow N.A."/>
            <person name="Gade L."/>
            <person name="Batra D."/>
            <person name="Rowe L.A."/>
            <person name="Ben-Ami R."/>
            <person name="Loparev V.N."/>
            <person name="Litvintseva A.P."/>
        </authorList>
    </citation>
    <scope>NUCLEOTIDE SEQUENCE [LARGE SCALE GENOMIC DNA]</scope>
    <source>
        <strain evidence="8 9">B11899</strain>
    </source>
</reference>
<comment type="caution">
    <text evidence="8">The sequence shown here is derived from an EMBL/GenBank/DDBJ whole genome shotgun (WGS) entry which is preliminary data.</text>
</comment>
<keyword evidence="3 6" id="KW-1133">Transmembrane helix</keyword>
<evidence type="ECO:0000313" key="8">
    <source>
        <dbReference type="EMBL" id="PVH22847.1"/>
    </source>
</evidence>
<dbReference type="SUPFAM" id="SSF103473">
    <property type="entry name" value="MFS general substrate transporter"/>
    <property type="match status" value="1"/>
</dbReference>
<name>A0A2V1AXN5_9ASCO</name>
<dbReference type="EMBL" id="PKFO01000010">
    <property type="protein sequence ID" value="PVH22847.1"/>
    <property type="molecule type" value="Genomic_DNA"/>
</dbReference>
<keyword evidence="9" id="KW-1185">Reference proteome</keyword>
<evidence type="ECO:0000259" key="7">
    <source>
        <dbReference type="PROSITE" id="PS50850"/>
    </source>
</evidence>
<proteinExistence type="predicted"/>
<dbReference type="InterPro" id="IPR020846">
    <property type="entry name" value="MFS_dom"/>
</dbReference>
<feature type="transmembrane region" description="Helical" evidence="6">
    <location>
        <begin position="248"/>
        <end position="272"/>
    </location>
</feature>
<feature type="transmembrane region" description="Helical" evidence="6">
    <location>
        <begin position="446"/>
        <end position="469"/>
    </location>
</feature>
<dbReference type="GO" id="GO:0022857">
    <property type="term" value="F:transmembrane transporter activity"/>
    <property type="evidence" value="ECO:0007669"/>
    <property type="project" value="InterPro"/>
</dbReference>
<evidence type="ECO:0000256" key="5">
    <source>
        <dbReference type="SAM" id="MobiDB-lite"/>
    </source>
</evidence>
<evidence type="ECO:0000256" key="6">
    <source>
        <dbReference type="SAM" id="Phobius"/>
    </source>
</evidence>
<feature type="compositionally biased region" description="Low complexity" evidence="5">
    <location>
        <begin position="24"/>
        <end position="46"/>
    </location>
</feature>
<evidence type="ECO:0000256" key="2">
    <source>
        <dbReference type="ARBA" id="ARBA00022692"/>
    </source>
</evidence>
<accession>A0A2V1AXN5</accession>
<sequence>MSAPNYDNHSHSDEKDFKDSRNVSVHQLSSSSSSSSGEQSGPESVPDVVPYNEQVPITHLADDAVSRELSRIKSYASAATQGRPNEEDIGTGTDEKDSDAQSVYSISKDPKFDRFSSRKKGLYVFIVSAACFLSPLSGLAFLPAVPEIAERFNTTGEVINISAAVYCVFMSLSPCIFSPISDIYGRRFCFVSCCIAYCICTILVAVSVNLAMFYIFRALTALFATAFFSVGAHIIADCYIPSERGRQMSWIVTGAQTGTSIGGVIGGIIVNWTSWRVIFWVMAGLGGVILVLGVFCLPETSYRTKHSILLEEARKVEPNKKFVFVWFNPLRIIGALKYPTLSLDGFIVIAMVYNMYSLLTPIRYVLNPRFDLESPLYSGLFYLAPGVGYLIGSFFGGRLADRTVKKWIKKRGRRVPEDRLRQMVMSLTFYYPGCILIYGWTVDKAVGGMAVPIIFMFLSGLAQTIAFPASNTYCVDSVPELHGDGVASSYFSRYLAAAVASGTCLRSIENIGVGWTCTISAFVLFAASGCNFILIFYGETMRMKSLVKYGHRTQEELDKVVELQKDEPKW</sequence>
<feature type="region of interest" description="Disordered" evidence="5">
    <location>
        <begin position="1"/>
        <end position="53"/>
    </location>
</feature>
<dbReference type="Pfam" id="PF07690">
    <property type="entry name" value="MFS_1"/>
    <property type="match status" value="1"/>
</dbReference>
<feature type="transmembrane region" description="Helical" evidence="6">
    <location>
        <begin position="278"/>
        <end position="297"/>
    </location>
</feature>
<feature type="transmembrane region" description="Helical" evidence="6">
    <location>
        <begin position="379"/>
        <end position="400"/>
    </location>
</feature>
<evidence type="ECO:0000256" key="4">
    <source>
        <dbReference type="ARBA" id="ARBA00023136"/>
    </source>
</evidence>
<protein>
    <recommendedName>
        <fullName evidence="7">Major facilitator superfamily (MFS) profile domain-containing protein</fullName>
    </recommendedName>
</protein>
<evidence type="ECO:0000256" key="1">
    <source>
        <dbReference type="ARBA" id="ARBA00004141"/>
    </source>
</evidence>
<dbReference type="GeneID" id="37007902"/>
<evidence type="ECO:0000313" key="9">
    <source>
        <dbReference type="Proteomes" id="UP000244309"/>
    </source>
</evidence>
<dbReference type="PROSITE" id="PS50850">
    <property type="entry name" value="MFS"/>
    <property type="match status" value="1"/>
</dbReference>
<feature type="transmembrane region" description="Helical" evidence="6">
    <location>
        <begin position="214"/>
        <end position="236"/>
    </location>
</feature>
<evidence type="ECO:0000256" key="3">
    <source>
        <dbReference type="ARBA" id="ARBA00022989"/>
    </source>
</evidence>
<feature type="transmembrane region" description="Helical" evidence="6">
    <location>
        <begin position="121"/>
        <end position="146"/>
    </location>
</feature>
<dbReference type="Gene3D" id="1.20.1250.20">
    <property type="entry name" value="MFS general substrate transporter like domains"/>
    <property type="match status" value="1"/>
</dbReference>
<feature type="domain" description="Major facilitator superfamily (MFS) profile" evidence="7">
    <location>
        <begin position="123"/>
        <end position="541"/>
    </location>
</feature>
<dbReference type="InterPro" id="IPR036259">
    <property type="entry name" value="MFS_trans_sf"/>
</dbReference>
<feature type="region of interest" description="Disordered" evidence="5">
    <location>
        <begin position="76"/>
        <end position="101"/>
    </location>
</feature>
<dbReference type="OrthoDB" id="3066029at2759"/>
<feature type="transmembrane region" description="Helical" evidence="6">
    <location>
        <begin position="520"/>
        <end position="538"/>
    </location>
</feature>
<organism evidence="8 9">
    <name type="scientific">Candidozyma haemuli</name>
    <dbReference type="NCBI Taxonomy" id="45357"/>
    <lineage>
        <taxon>Eukaryota</taxon>
        <taxon>Fungi</taxon>
        <taxon>Dikarya</taxon>
        <taxon>Ascomycota</taxon>
        <taxon>Saccharomycotina</taxon>
        <taxon>Pichiomycetes</taxon>
        <taxon>Metschnikowiaceae</taxon>
        <taxon>Candidozyma</taxon>
    </lineage>
</organism>
<feature type="transmembrane region" description="Helical" evidence="6">
    <location>
        <begin position="420"/>
        <end position="440"/>
    </location>
</feature>
<keyword evidence="2 6" id="KW-0812">Transmembrane</keyword>